<dbReference type="Pfam" id="PF00106">
    <property type="entry name" value="adh_short"/>
    <property type="match status" value="1"/>
</dbReference>
<comment type="caution">
    <text evidence="2">The sequence shown here is derived from an EMBL/GenBank/DDBJ whole genome shotgun (WGS) entry which is preliminary data.</text>
</comment>
<dbReference type="InterPro" id="IPR036291">
    <property type="entry name" value="NAD(P)-bd_dom_sf"/>
</dbReference>
<protein>
    <submittedName>
        <fullName evidence="2">Uncharacterized protein</fullName>
    </submittedName>
</protein>
<dbReference type="PRINTS" id="PR00081">
    <property type="entry name" value="GDHRDH"/>
</dbReference>
<dbReference type="InterPro" id="IPR002347">
    <property type="entry name" value="SDR_fam"/>
</dbReference>
<name>A0ABP0KX32_9DINO</name>
<evidence type="ECO:0000256" key="1">
    <source>
        <dbReference type="ARBA" id="ARBA00023002"/>
    </source>
</evidence>
<proteinExistence type="predicted"/>
<reference evidence="2 3" key="1">
    <citation type="submission" date="2024-02" db="EMBL/GenBank/DDBJ databases">
        <authorList>
            <person name="Chen Y."/>
            <person name="Shah S."/>
            <person name="Dougan E. K."/>
            <person name="Thang M."/>
            <person name="Chan C."/>
        </authorList>
    </citation>
    <scope>NUCLEOTIDE SEQUENCE [LARGE SCALE GENOMIC DNA]</scope>
</reference>
<dbReference type="SUPFAM" id="SSF51735">
    <property type="entry name" value="NAD(P)-binding Rossmann-fold domains"/>
    <property type="match status" value="1"/>
</dbReference>
<dbReference type="Proteomes" id="UP001642484">
    <property type="component" value="Unassembled WGS sequence"/>
</dbReference>
<gene>
    <name evidence="2" type="ORF">CCMP2556_LOCUS18293</name>
</gene>
<dbReference type="Gene3D" id="3.40.50.720">
    <property type="entry name" value="NAD(P)-binding Rossmann-like Domain"/>
    <property type="match status" value="1"/>
</dbReference>
<evidence type="ECO:0000313" key="2">
    <source>
        <dbReference type="EMBL" id="CAK9031453.1"/>
    </source>
</evidence>
<keyword evidence="3" id="KW-1185">Reference proteome</keyword>
<organism evidence="2 3">
    <name type="scientific">Durusdinium trenchii</name>
    <dbReference type="NCBI Taxonomy" id="1381693"/>
    <lineage>
        <taxon>Eukaryota</taxon>
        <taxon>Sar</taxon>
        <taxon>Alveolata</taxon>
        <taxon>Dinophyceae</taxon>
        <taxon>Suessiales</taxon>
        <taxon>Symbiodiniaceae</taxon>
        <taxon>Durusdinium</taxon>
    </lineage>
</organism>
<evidence type="ECO:0000313" key="3">
    <source>
        <dbReference type="Proteomes" id="UP001642484"/>
    </source>
</evidence>
<dbReference type="PANTHER" id="PTHR43157:SF31">
    <property type="entry name" value="PHOSPHATIDYLINOSITOL-GLYCAN BIOSYNTHESIS CLASS F PROTEIN"/>
    <property type="match status" value="1"/>
</dbReference>
<accession>A0ABP0KX32</accession>
<dbReference type="PANTHER" id="PTHR43157">
    <property type="entry name" value="PHOSPHATIDYLINOSITOL-GLYCAN BIOSYNTHESIS CLASS F PROTEIN-RELATED"/>
    <property type="match status" value="1"/>
</dbReference>
<sequence>MARSGASVVLGCRSEGSSAAAVALETLKKASKAKAQPAVWSLEMDSLESVRLFAERYVESIGTLHILVNNAGTTEACSLTRDGFESAFQVNYLSHFLLTNILLPVLRASSPSRIIHIACQEGYLRPARGWSHRFPEGILQGWLGSPVPIQETIRVGSLRVAFNASRVGASHELEASLDSEVASRDPVEWSVERCRPAEAYSNAKLAVLAFSKELEFQLRNSRSDGVTSHAINPNAMLTDFKPPATSERSSLSYFPPVWIAGKVFGFVGDWLRKMTMRSVEHGAKGVLHVASLKALERHGGGLFDDTETSFTKCGRAPAFCGRVPDAWLPPVILDERATGQLWKLSSDLVHLPNCDGDTCDAV</sequence>
<keyword evidence="1" id="KW-0560">Oxidoreductase</keyword>
<dbReference type="EMBL" id="CAXAMN010010324">
    <property type="protein sequence ID" value="CAK9031453.1"/>
    <property type="molecule type" value="Genomic_DNA"/>
</dbReference>